<evidence type="ECO:0000313" key="4">
    <source>
        <dbReference type="Proteomes" id="UP000837857"/>
    </source>
</evidence>
<keyword evidence="2" id="KW-0732">Signal</keyword>
<feature type="non-terminal residue" evidence="3">
    <location>
        <position position="306"/>
    </location>
</feature>
<organism evidence="3 4">
    <name type="scientific">Iphiclides podalirius</name>
    <name type="common">scarce swallowtail</name>
    <dbReference type="NCBI Taxonomy" id="110791"/>
    <lineage>
        <taxon>Eukaryota</taxon>
        <taxon>Metazoa</taxon>
        <taxon>Ecdysozoa</taxon>
        <taxon>Arthropoda</taxon>
        <taxon>Hexapoda</taxon>
        <taxon>Insecta</taxon>
        <taxon>Pterygota</taxon>
        <taxon>Neoptera</taxon>
        <taxon>Endopterygota</taxon>
        <taxon>Lepidoptera</taxon>
        <taxon>Glossata</taxon>
        <taxon>Ditrysia</taxon>
        <taxon>Papilionoidea</taxon>
        <taxon>Papilionidae</taxon>
        <taxon>Papilioninae</taxon>
        <taxon>Iphiclides</taxon>
    </lineage>
</organism>
<evidence type="ECO:0000256" key="2">
    <source>
        <dbReference type="SAM" id="SignalP"/>
    </source>
</evidence>
<evidence type="ECO:0000256" key="1">
    <source>
        <dbReference type="SAM" id="MobiDB-lite"/>
    </source>
</evidence>
<sequence length="306" mass="34375">MARVMVILIGFLTIHNFLCAPSEAHDKLGKEKRELENDEPKLNDQPYSLFESDDTRHDKKVQGPRQKRWYDNIPYNYPPPFYRPYDTSSELESSLLYIRSSLEDILRTAKSTPPPPPPSFYPVFVPIYIPQVACGCNPNNNEEPTTKAPEQPAVTEAPKNETVPGLHDRFPEMEDDRQNWGLLINNTVSDYDDDDDGSRPISLGTIAVNDNNGVPAPSVDHGSVQADINNLATQELTSLSPPRVLPSTVDPLKRICDDAVLSCCLGPEKSFRCIQSRGCQDKDLRDTPCDPQRILATITRLQSYYS</sequence>
<gene>
    <name evidence="3" type="ORF">IPOD504_LOCUS14978</name>
</gene>
<name>A0ABN8J5U7_9NEOP</name>
<dbReference type="EMBL" id="OW152818">
    <property type="protein sequence ID" value="CAH2071093.1"/>
    <property type="molecule type" value="Genomic_DNA"/>
</dbReference>
<feature type="region of interest" description="Disordered" evidence="1">
    <location>
        <begin position="29"/>
        <end position="65"/>
    </location>
</feature>
<proteinExistence type="predicted"/>
<dbReference type="Proteomes" id="UP000837857">
    <property type="component" value="Chromosome 6"/>
</dbReference>
<feature type="region of interest" description="Disordered" evidence="1">
    <location>
        <begin position="140"/>
        <end position="172"/>
    </location>
</feature>
<feature type="signal peptide" evidence="2">
    <location>
        <begin position="1"/>
        <end position="24"/>
    </location>
</feature>
<keyword evidence="4" id="KW-1185">Reference proteome</keyword>
<feature type="chain" id="PRO_5046140319" evidence="2">
    <location>
        <begin position="25"/>
        <end position="306"/>
    </location>
</feature>
<evidence type="ECO:0000313" key="3">
    <source>
        <dbReference type="EMBL" id="CAH2071093.1"/>
    </source>
</evidence>
<accession>A0ABN8J5U7</accession>
<feature type="compositionally biased region" description="Basic and acidic residues" evidence="1">
    <location>
        <begin position="29"/>
        <end position="42"/>
    </location>
</feature>
<protein>
    <submittedName>
        <fullName evidence="3">Uncharacterized protein</fullName>
    </submittedName>
</protein>
<reference evidence="3" key="1">
    <citation type="submission" date="2022-03" db="EMBL/GenBank/DDBJ databases">
        <authorList>
            <person name="Martin H S."/>
        </authorList>
    </citation>
    <scope>NUCLEOTIDE SEQUENCE</scope>
</reference>